<dbReference type="EMBL" id="CP012900">
    <property type="protein sequence ID" value="ALJ29424.1"/>
    <property type="molecule type" value="Genomic_DNA"/>
</dbReference>
<name>A0A0S1B2Y4_9GAMM</name>
<dbReference type="KEGG" id="sacz:AOT14_30750"/>
<feature type="region of interest" description="Disordered" evidence="1">
    <location>
        <begin position="69"/>
        <end position="96"/>
    </location>
</feature>
<dbReference type="AlphaFoldDB" id="A0A0S1B2Y4"/>
<evidence type="ECO:0000259" key="2">
    <source>
        <dbReference type="Pfam" id="PF13471"/>
    </source>
</evidence>
<feature type="domain" description="Microcin J25-processing protein McjB C-terminal" evidence="2">
    <location>
        <begin position="126"/>
        <end position="225"/>
    </location>
</feature>
<dbReference type="InterPro" id="IPR053521">
    <property type="entry name" value="McjB-like"/>
</dbReference>
<evidence type="ECO:0000313" key="3">
    <source>
        <dbReference type="EMBL" id="ALJ29424.1"/>
    </source>
</evidence>
<proteinExistence type="predicted"/>
<accession>A0A0S1B2Y4</accession>
<reference evidence="3 4" key="1">
    <citation type="journal article" date="2015" name="Genome Announc.">
        <title>Complete Genome Sequencing of Stenotrophomonas acidaminiphila ZAC14D2_NAIMI4_2, a Multidrug-Resistant Strain Isolated from Sediments of a Polluted River in Mexico, Uncovers New Antibiotic Resistance Genes and a Novel Class-II Lasso Peptide Biosynthesis Gene Cluster.</title>
        <authorList>
            <person name="Vinuesa P."/>
            <person name="Ochoa-Sanchez L.E."/>
        </authorList>
    </citation>
    <scope>NUCLEOTIDE SEQUENCE [LARGE SCALE GENOMIC DNA]</scope>
    <source>
        <strain evidence="3 4">ZAC14D2_NAIMI4_2</strain>
    </source>
</reference>
<dbReference type="NCBIfam" id="NF033537">
    <property type="entry name" value="lasso_biosyn_B2"/>
    <property type="match status" value="1"/>
</dbReference>
<organism evidence="3 4">
    <name type="scientific">Stenotrophomonas acidaminiphila</name>
    <dbReference type="NCBI Taxonomy" id="128780"/>
    <lineage>
        <taxon>Bacteria</taxon>
        <taxon>Pseudomonadati</taxon>
        <taxon>Pseudomonadota</taxon>
        <taxon>Gammaproteobacteria</taxon>
        <taxon>Lysobacterales</taxon>
        <taxon>Lysobacteraceae</taxon>
        <taxon>Stenotrophomonas</taxon>
    </lineage>
</organism>
<keyword evidence="4" id="KW-1185">Reference proteome</keyword>
<sequence length="228" mass="24178">MPACIDPDLSYCLIDGHPLFLDLAGDRYFRLSATTEQAFLAHLDGAPLASAAARMLVARGIAPAAEQASPDAAAGAATLDPPSESAMERAPHGPPGGRALPLDVLRDVCTVRLQLKHRTLKDTLAAMAAYRRDRAGPPHAGLSPALLQRLCAAAGAFRDARLYVPAATRCLPDSIALVRYLSRHGLFARLVFGVMANPLSAHCWVQARHLVVNDTVGNACAHTPIRVV</sequence>
<gene>
    <name evidence="3" type="primary">stcB</name>
    <name evidence="3" type="ORF">AOT14_30750</name>
</gene>
<feature type="compositionally biased region" description="Low complexity" evidence="1">
    <location>
        <begin position="69"/>
        <end position="82"/>
    </location>
</feature>
<dbReference type="RefSeq" id="WP_054667688.1">
    <property type="nucleotide sequence ID" value="NZ_JAMHDZ010000004.1"/>
</dbReference>
<dbReference type="InterPro" id="IPR032708">
    <property type="entry name" value="McjB_C"/>
</dbReference>
<dbReference type="PATRIC" id="fig|128780.6.peg.3113"/>
<dbReference type="OrthoDB" id="119963at2"/>
<evidence type="ECO:0000313" key="4">
    <source>
        <dbReference type="Proteomes" id="UP000061010"/>
    </source>
</evidence>
<dbReference type="Proteomes" id="UP000061010">
    <property type="component" value="Chromosome"/>
</dbReference>
<dbReference type="Pfam" id="PF13471">
    <property type="entry name" value="Transglut_core3"/>
    <property type="match status" value="1"/>
</dbReference>
<evidence type="ECO:0000256" key="1">
    <source>
        <dbReference type="SAM" id="MobiDB-lite"/>
    </source>
</evidence>
<protein>
    <submittedName>
        <fullName evidence="3">Lasso peptide processing protein StcB</fullName>
    </submittedName>
</protein>